<organism evidence="2 3">
    <name type="scientific">Amycolatopsis carbonis</name>
    <dbReference type="NCBI Taxonomy" id="715471"/>
    <lineage>
        <taxon>Bacteria</taxon>
        <taxon>Bacillati</taxon>
        <taxon>Actinomycetota</taxon>
        <taxon>Actinomycetes</taxon>
        <taxon>Pseudonocardiales</taxon>
        <taxon>Pseudonocardiaceae</taxon>
        <taxon>Amycolatopsis</taxon>
    </lineage>
</organism>
<dbReference type="RefSeq" id="WP_285966910.1">
    <property type="nucleotide sequence ID" value="NZ_CP127294.1"/>
</dbReference>
<protein>
    <submittedName>
        <fullName evidence="2">Uncharacterized protein</fullName>
    </submittedName>
</protein>
<keyword evidence="1" id="KW-0812">Transmembrane</keyword>
<reference evidence="2 3" key="1">
    <citation type="submission" date="2023-06" db="EMBL/GenBank/DDBJ databases">
        <authorList>
            <person name="Oyuntsetseg B."/>
            <person name="Kim S.B."/>
        </authorList>
    </citation>
    <scope>NUCLEOTIDE SEQUENCE [LARGE SCALE GENOMIC DNA]</scope>
    <source>
        <strain evidence="2 3">2-15</strain>
    </source>
</reference>
<dbReference type="EMBL" id="CP127294">
    <property type="protein sequence ID" value="WIX76155.1"/>
    <property type="molecule type" value="Genomic_DNA"/>
</dbReference>
<evidence type="ECO:0000313" key="3">
    <source>
        <dbReference type="Proteomes" id="UP001236014"/>
    </source>
</evidence>
<evidence type="ECO:0000313" key="2">
    <source>
        <dbReference type="EMBL" id="WIX76155.1"/>
    </source>
</evidence>
<accession>A0A9Y2IBN8</accession>
<keyword evidence="3" id="KW-1185">Reference proteome</keyword>
<proteinExistence type="predicted"/>
<feature type="transmembrane region" description="Helical" evidence="1">
    <location>
        <begin position="7"/>
        <end position="27"/>
    </location>
</feature>
<sequence length="46" mass="4836">MAERLGIGARFVALAVVWGASFLFGVVCPASGRACEIAFEPISHVE</sequence>
<dbReference type="Proteomes" id="UP001236014">
    <property type="component" value="Chromosome"/>
</dbReference>
<gene>
    <name evidence="2" type="ORF">QRX50_32405</name>
</gene>
<keyword evidence="1" id="KW-1133">Transmembrane helix</keyword>
<name>A0A9Y2IBN8_9PSEU</name>
<dbReference type="KEGG" id="acab:QRX50_32405"/>
<dbReference type="AlphaFoldDB" id="A0A9Y2IBN8"/>
<evidence type="ECO:0000256" key="1">
    <source>
        <dbReference type="SAM" id="Phobius"/>
    </source>
</evidence>
<keyword evidence="1" id="KW-0472">Membrane</keyword>